<comment type="cofactor">
    <cofactor evidence="6">
        <name>Mg(2+)</name>
        <dbReference type="ChEBI" id="CHEBI:18420"/>
    </cofactor>
</comment>
<dbReference type="AlphaFoldDB" id="A0A7W9B6Y0"/>
<name>A0A7W9B6Y0_9SPHN</name>
<dbReference type="InterPro" id="IPR022907">
    <property type="entry name" value="VapC_family"/>
</dbReference>
<dbReference type="PANTHER" id="PTHR42740:SF1">
    <property type="entry name" value="RIBONUCLEASE VAPC3"/>
    <property type="match status" value="1"/>
</dbReference>
<evidence type="ECO:0000256" key="5">
    <source>
        <dbReference type="ARBA" id="ARBA00022842"/>
    </source>
</evidence>
<keyword evidence="6" id="KW-0800">Toxin</keyword>
<evidence type="ECO:0000256" key="6">
    <source>
        <dbReference type="HAMAP-Rule" id="MF_00265"/>
    </source>
</evidence>
<dbReference type="SUPFAM" id="SSF88723">
    <property type="entry name" value="PIN domain-like"/>
    <property type="match status" value="1"/>
</dbReference>
<keyword evidence="2 6" id="KW-0540">Nuclease</keyword>
<evidence type="ECO:0000256" key="2">
    <source>
        <dbReference type="ARBA" id="ARBA00022722"/>
    </source>
</evidence>
<keyword evidence="3 6" id="KW-0479">Metal-binding</keyword>
<dbReference type="InterPro" id="IPR051749">
    <property type="entry name" value="PINc/VapC_TA_RNase"/>
</dbReference>
<protein>
    <recommendedName>
        <fullName evidence="6">Ribonuclease VapC</fullName>
        <shortName evidence="6">RNase VapC</shortName>
        <ecNumber evidence="6">3.1.-.-</ecNumber>
    </recommendedName>
    <alternativeName>
        <fullName evidence="6">Toxin VapC</fullName>
    </alternativeName>
</protein>
<dbReference type="GO" id="GO:0000287">
    <property type="term" value="F:magnesium ion binding"/>
    <property type="evidence" value="ECO:0007669"/>
    <property type="project" value="UniProtKB-UniRule"/>
</dbReference>
<dbReference type="InterPro" id="IPR002716">
    <property type="entry name" value="PIN_dom"/>
</dbReference>
<evidence type="ECO:0000313" key="8">
    <source>
        <dbReference type="EMBL" id="MBB5707380.1"/>
    </source>
</evidence>
<keyword evidence="9" id="KW-1185">Reference proteome</keyword>
<organism evidence="8 9">
    <name type="scientific">Sphingopyxis panaciterrulae</name>
    <dbReference type="NCBI Taxonomy" id="462372"/>
    <lineage>
        <taxon>Bacteria</taxon>
        <taxon>Pseudomonadati</taxon>
        <taxon>Pseudomonadota</taxon>
        <taxon>Alphaproteobacteria</taxon>
        <taxon>Sphingomonadales</taxon>
        <taxon>Sphingomonadaceae</taxon>
        <taxon>Sphingopyxis</taxon>
    </lineage>
</organism>
<gene>
    <name evidence="6" type="primary">vapC</name>
    <name evidence="8" type="ORF">FHR21_002746</name>
</gene>
<dbReference type="EC" id="3.1.-.-" evidence="6"/>
<feature type="binding site" evidence="6">
    <location>
        <position position="96"/>
    </location>
    <ligand>
        <name>Mg(2+)</name>
        <dbReference type="ChEBI" id="CHEBI:18420"/>
    </ligand>
</feature>
<dbReference type="GO" id="GO:0004540">
    <property type="term" value="F:RNA nuclease activity"/>
    <property type="evidence" value="ECO:0007669"/>
    <property type="project" value="InterPro"/>
</dbReference>
<accession>A0A7W9B6Y0</accession>
<evidence type="ECO:0000313" key="9">
    <source>
        <dbReference type="Proteomes" id="UP000537161"/>
    </source>
</evidence>
<comment type="similarity">
    <text evidence="6">Belongs to the PINc/VapC protein family.</text>
</comment>
<dbReference type="Pfam" id="PF01850">
    <property type="entry name" value="PIN"/>
    <property type="match status" value="1"/>
</dbReference>
<keyword evidence="5 6" id="KW-0460">Magnesium</keyword>
<evidence type="ECO:0000256" key="4">
    <source>
        <dbReference type="ARBA" id="ARBA00022801"/>
    </source>
</evidence>
<dbReference type="EMBL" id="JACIJH010000009">
    <property type="protein sequence ID" value="MBB5707380.1"/>
    <property type="molecule type" value="Genomic_DNA"/>
</dbReference>
<dbReference type="Proteomes" id="UP000537161">
    <property type="component" value="Unassembled WGS sequence"/>
</dbReference>
<evidence type="ECO:0000259" key="7">
    <source>
        <dbReference type="Pfam" id="PF01850"/>
    </source>
</evidence>
<dbReference type="Gene3D" id="3.40.50.1010">
    <property type="entry name" value="5'-nuclease"/>
    <property type="match status" value="1"/>
</dbReference>
<reference evidence="8 9" key="1">
    <citation type="submission" date="2020-08" db="EMBL/GenBank/DDBJ databases">
        <title>Genomic Encyclopedia of Type Strains, Phase IV (KMG-IV): sequencing the most valuable type-strain genomes for metagenomic binning, comparative biology and taxonomic classification.</title>
        <authorList>
            <person name="Goeker M."/>
        </authorList>
    </citation>
    <scope>NUCLEOTIDE SEQUENCE [LARGE SCALE GENOMIC DNA]</scope>
    <source>
        <strain evidence="8 9">DSM 27163</strain>
    </source>
</reference>
<keyword evidence="1 6" id="KW-1277">Toxin-antitoxin system</keyword>
<evidence type="ECO:0000256" key="3">
    <source>
        <dbReference type="ARBA" id="ARBA00022723"/>
    </source>
</evidence>
<dbReference type="HAMAP" id="MF_00265">
    <property type="entry name" value="VapC_Nob1"/>
    <property type="match status" value="1"/>
</dbReference>
<proteinExistence type="inferred from homology"/>
<dbReference type="GO" id="GO:0016787">
    <property type="term" value="F:hydrolase activity"/>
    <property type="evidence" value="ECO:0007669"/>
    <property type="project" value="UniProtKB-KW"/>
</dbReference>
<dbReference type="GO" id="GO:0090729">
    <property type="term" value="F:toxin activity"/>
    <property type="evidence" value="ECO:0007669"/>
    <property type="project" value="UniProtKB-KW"/>
</dbReference>
<dbReference type="RefSeq" id="WP_184099178.1">
    <property type="nucleotide sequence ID" value="NZ_JACIJH010000009.1"/>
</dbReference>
<dbReference type="InterPro" id="IPR029060">
    <property type="entry name" value="PIN-like_dom_sf"/>
</dbReference>
<feature type="domain" description="PIN" evidence="7">
    <location>
        <begin position="2"/>
        <end position="118"/>
    </location>
</feature>
<comment type="function">
    <text evidence="6">Toxic component of a toxin-antitoxin (TA) system. An RNase.</text>
</comment>
<keyword evidence="4 6" id="KW-0378">Hydrolase</keyword>
<comment type="caution">
    <text evidence="8">The sequence shown here is derived from an EMBL/GenBank/DDBJ whole genome shotgun (WGS) entry which is preliminary data.</text>
</comment>
<dbReference type="PANTHER" id="PTHR42740">
    <property type="entry name" value="RIBONUCLEASE VAPC3"/>
    <property type="match status" value="1"/>
</dbReference>
<evidence type="ECO:0000256" key="1">
    <source>
        <dbReference type="ARBA" id="ARBA00022649"/>
    </source>
</evidence>
<feature type="binding site" evidence="6">
    <location>
        <position position="5"/>
    </location>
    <ligand>
        <name>Mg(2+)</name>
        <dbReference type="ChEBI" id="CHEBI:18420"/>
    </ligand>
</feature>
<sequence length="133" mass="14877">MILVDSSVWIDYFQGNPTPEAERLDMLLGSEPLLIGDIILAEVLQGFSKDRDFNTGLRLMGSLELIEIGGREIAVQAARNFRHLRAKGITIRKTIDTLIATRCIEDGISLLHRDRDFDPFVEHLGLASAMPDE</sequence>
<dbReference type="CDD" id="cd18760">
    <property type="entry name" value="PIN_MtVapC3-like"/>
    <property type="match status" value="1"/>
</dbReference>